<evidence type="ECO:0000256" key="5">
    <source>
        <dbReference type="ARBA" id="ARBA00022786"/>
    </source>
</evidence>
<keyword evidence="9" id="KW-1185">Reference proteome</keyword>
<proteinExistence type="predicted"/>
<protein>
    <recommendedName>
        <fullName evidence="7">RING-type domain-containing protein</fullName>
    </recommendedName>
</protein>
<accession>A0A814PQG5</accession>
<keyword evidence="4" id="KW-0863">Zinc-finger</keyword>
<dbReference type="Gene3D" id="1.20.120.1750">
    <property type="match status" value="2"/>
</dbReference>
<evidence type="ECO:0000259" key="7">
    <source>
        <dbReference type="PROSITE" id="PS51873"/>
    </source>
</evidence>
<evidence type="ECO:0000313" key="8">
    <source>
        <dbReference type="EMBL" id="CAF1109162.1"/>
    </source>
</evidence>
<organism evidence="8 9">
    <name type="scientific">Brachionus calyciflorus</name>
    <dbReference type="NCBI Taxonomy" id="104777"/>
    <lineage>
        <taxon>Eukaryota</taxon>
        <taxon>Metazoa</taxon>
        <taxon>Spiralia</taxon>
        <taxon>Gnathifera</taxon>
        <taxon>Rotifera</taxon>
        <taxon>Eurotatoria</taxon>
        <taxon>Monogononta</taxon>
        <taxon>Pseudotrocha</taxon>
        <taxon>Ploima</taxon>
        <taxon>Brachionidae</taxon>
        <taxon>Brachionus</taxon>
    </lineage>
</organism>
<keyword evidence="3" id="KW-0677">Repeat</keyword>
<evidence type="ECO:0000256" key="2">
    <source>
        <dbReference type="ARBA" id="ARBA00022723"/>
    </source>
</evidence>
<sequence length="223" mass="25400">MCEKIYDPKIHRNIILTVQSDEIALLDIGYYRAVLSCGHFCDPNALTEWCRTILDEGGVKFICPAIRNGIKCGKEWSYDEVRLLGLLNDTEKLEFEEKLNDNLAKNLSLKQCPNCDSYIENQNGQLKIVCLWCEKNGLNFKFCWQCENKWLNLSSDKNCGNFECSNKDLEALKNCKFIELSSCKGLGLIPTLRACPTCGKLVEHNGQGCKNIICPECRTEFCF</sequence>
<feature type="domain" description="RING-type" evidence="7">
    <location>
        <begin position="17"/>
        <end position="223"/>
    </location>
</feature>
<dbReference type="GO" id="GO:0016740">
    <property type="term" value="F:transferase activity"/>
    <property type="evidence" value="ECO:0007669"/>
    <property type="project" value="UniProtKB-KW"/>
</dbReference>
<comment type="caution">
    <text evidence="8">The sequence shown here is derived from an EMBL/GenBank/DDBJ whole genome shotgun (WGS) entry which is preliminary data.</text>
</comment>
<keyword evidence="2" id="KW-0479">Metal-binding</keyword>
<feature type="non-terminal residue" evidence="8">
    <location>
        <position position="223"/>
    </location>
</feature>
<evidence type="ECO:0000256" key="4">
    <source>
        <dbReference type="ARBA" id="ARBA00022771"/>
    </source>
</evidence>
<gene>
    <name evidence="8" type="ORF">OXX778_LOCUS21539</name>
</gene>
<dbReference type="OrthoDB" id="419317at2759"/>
<dbReference type="InterPro" id="IPR044066">
    <property type="entry name" value="TRIAD_supradom"/>
</dbReference>
<keyword evidence="5" id="KW-0833">Ubl conjugation pathway</keyword>
<keyword evidence="6" id="KW-0862">Zinc</keyword>
<dbReference type="EMBL" id="CAJNOC010008050">
    <property type="protein sequence ID" value="CAF1109162.1"/>
    <property type="molecule type" value="Genomic_DNA"/>
</dbReference>
<dbReference type="PROSITE" id="PS51873">
    <property type="entry name" value="TRIAD"/>
    <property type="match status" value="1"/>
</dbReference>
<reference evidence="8" key="1">
    <citation type="submission" date="2021-02" db="EMBL/GenBank/DDBJ databases">
        <authorList>
            <person name="Nowell W R."/>
        </authorList>
    </citation>
    <scope>NUCLEOTIDE SEQUENCE</scope>
    <source>
        <strain evidence="8">Ploen Becks lab</strain>
    </source>
</reference>
<name>A0A814PQG5_9BILA</name>
<dbReference type="AlphaFoldDB" id="A0A814PQG5"/>
<keyword evidence="1" id="KW-0808">Transferase</keyword>
<dbReference type="Proteomes" id="UP000663879">
    <property type="component" value="Unassembled WGS sequence"/>
</dbReference>
<evidence type="ECO:0000256" key="3">
    <source>
        <dbReference type="ARBA" id="ARBA00022737"/>
    </source>
</evidence>
<dbReference type="SUPFAM" id="SSF57850">
    <property type="entry name" value="RING/U-box"/>
    <property type="match status" value="2"/>
</dbReference>
<evidence type="ECO:0000256" key="1">
    <source>
        <dbReference type="ARBA" id="ARBA00022679"/>
    </source>
</evidence>
<dbReference type="GO" id="GO:0008270">
    <property type="term" value="F:zinc ion binding"/>
    <property type="evidence" value="ECO:0007669"/>
    <property type="project" value="UniProtKB-KW"/>
</dbReference>
<evidence type="ECO:0000256" key="6">
    <source>
        <dbReference type="ARBA" id="ARBA00022833"/>
    </source>
</evidence>
<evidence type="ECO:0000313" key="9">
    <source>
        <dbReference type="Proteomes" id="UP000663879"/>
    </source>
</evidence>